<dbReference type="InterPro" id="IPR010997">
    <property type="entry name" value="HRDC-like_sf"/>
</dbReference>
<dbReference type="EMBL" id="JAERWL010000009">
    <property type="protein sequence ID" value="MBM9477152.1"/>
    <property type="molecule type" value="Genomic_DNA"/>
</dbReference>
<dbReference type="Gene3D" id="1.10.150.80">
    <property type="entry name" value="HRDC domain"/>
    <property type="match status" value="1"/>
</dbReference>
<dbReference type="PROSITE" id="PS50967">
    <property type="entry name" value="HRDC"/>
    <property type="match status" value="1"/>
</dbReference>
<keyword evidence="4 10" id="KW-0347">Helicase</keyword>
<dbReference type="SUPFAM" id="SSF52540">
    <property type="entry name" value="P-loop containing nucleoside triphosphate hydrolases"/>
    <property type="match status" value="1"/>
</dbReference>
<organism evidence="15 16">
    <name type="scientific">Nakamurella flavida</name>
    <dbReference type="NCBI Taxonomy" id="363630"/>
    <lineage>
        <taxon>Bacteria</taxon>
        <taxon>Bacillati</taxon>
        <taxon>Actinomycetota</taxon>
        <taxon>Actinomycetes</taxon>
        <taxon>Nakamurellales</taxon>
        <taxon>Nakamurellaceae</taxon>
        <taxon>Nakamurella</taxon>
    </lineage>
</organism>
<dbReference type="InterPro" id="IPR044876">
    <property type="entry name" value="HRDC_dom_sf"/>
</dbReference>
<dbReference type="PANTHER" id="PTHR11070:SF69">
    <property type="entry name" value="ATP-DEPENDENT DNA HELICASE UVRD2"/>
    <property type="match status" value="1"/>
</dbReference>
<evidence type="ECO:0000256" key="5">
    <source>
        <dbReference type="ARBA" id="ARBA00022840"/>
    </source>
</evidence>
<evidence type="ECO:0000313" key="15">
    <source>
        <dbReference type="EMBL" id="MBM9477152.1"/>
    </source>
</evidence>
<evidence type="ECO:0000256" key="10">
    <source>
        <dbReference type="PROSITE-ProRule" id="PRU00560"/>
    </source>
</evidence>
<feature type="binding site" evidence="10">
    <location>
        <begin position="31"/>
        <end position="38"/>
    </location>
    <ligand>
        <name>ATP</name>
        <dbReference type="ChEBI" id="CHEBI:30616"/>
    </ligand>
</feature>
<dbReference type="InterPro" id="IPR000212">
    <property type="entry name" value="DNA_helicase_UvrD/REP"/>
</dbReference>
<dbReference type="InterPro" id="IPR013986">
    <property type="entry name" value="DExx_box_DNA_helicase_dom_sf"/>
</dbReference>
<feature type="region of interest" description="Disordered" evidence="11">
    <location>
        <begin position="406"/>
        <end position="432"/>
    </location>
</feature>
<dbReference type="InterPro" id="IPR014016">
    <property type="entry name" value="UvrD-like_ATP-bd"/>
</dbReference>
<dbReference type="GO" id="GO:0000725">
    <property type="term" value="P:recombinational repair"/>
    <property type="evidence" value="ECO:0007669"/>
    <property type="project" value="TreeGrafter"/>
</dbReference>
<dbReference type="Gene3D" id="3.40.50.300">
    <property type="entry name" value="P-loop containing nucleotide triphosphate hydrolases"/>
    <property type="match status" value="3"/>
</dbReference>
<evidence type="ECO:0000256" key="6">
    <source>
        <dbReference type="ARBA" id="ARBA00023235"/>
    </source>
</evidence>
<dbReference type="PROSITE" id="PS51217">
    <property type="entry name" value="UVRD_HELICASE_CTER"/>
    <property type="match status" value="1"/>
</dbReference>
<dbReference type="Gene3D" id="1.10.10.160">
    <property type="match status" value="1"/>
</dbReference>
<proteinExistence type="inferred from homology"/>
<feature type="domain" description="UvrD-like helicase C-terminal" evidence="14">
    <location>
        <begin position="291"/>
        <end position="514"/>
    </location>
</feature>
<feature type="domain" description="UvrD-like helicase ATP-binding" evidence="13">
    <location>
        <begin position="10"/>
        <end position="290"/>
    </location>
</feature>
<feature type="domain" description="HRDC" evidence="12">
    <location>
        <begin position="627"/>
        <end position="707"/>
    </location>
</feature>
<gene>
    <name evidence="15" type="ORF">JL107_11895</name>
</gene>
<evidence type="ECO:0000259" key="14">
    <source>
        <dbReference type="PROSITE" id="PS51217"/>
    </source>
</evidence>
<evidence type="ECO:0000259" key="12">
    <source>
        <dbReference type="PROSITE" id="PS50967"/>
    </source>
</evidence>
<keyword evidence="5 10" id="KW-0067">ATP-binding</keyword>
<evidence type="ECO:0000256" key="9">
    <source>
        <dbReference type="ARBA" id="ARBA00048988"/>
    </source>
</evidence>
<evidence type="ECO:0000259" key="13">
    <source>
        <dbReference type="PROSITE" id="PS51198"/>
    </source>
</evidence>
<keyword evidence="16" id="KW-1185">Reference proteome</keyword>
<dbReference type="GO" id="GO:0033202">
    <property type="term" value="C:DNA helicase complex"/>
    <property type="evidence" value="ECO:0007669"/>
    <property type="project" value="TreeGrafter"/>
</dbReference>
<comment type="similarity">
    <text evidence="1">Belongs to the helicase family. UvrD subfamily.</text>
</comment>
<dbReference type="SMART" id="SM00341">
    <property type="entry name" value="HRDC"/>
    <property type="match status" value="1"/>
</dbReference>
<keyword evidence="3 10" id="KW-0378">Hydrolase</keyword>
<dbReference type="GO" id="GO:0003677">
    <property type="term" value="F:DNA binding"/>
    <property type="evidence" value="ECO:0007669"/>
    <property type="project" value="InterPro"/>
</dbReference>
<keyword evidence="6" id="KW-0413">Isomerase</keyword>
<dbReference type="InterPro" id="IPR002121">
    <property type="entry name" value="HRDC_dom"/>
</dbReference>
<reference evidence="15" key="1">
    <citation type="submission" date="2021-01" db="EMBL/GenBank/DDBJ databases">
        <title>KCTC 19127 draft genome.</title>
        <authorList>
            <person name="An D."/>
        </authorList>
    </citation>
    <scope>NUCLEOTIDE SEQUENCE</scope>
    <source>
        <strain evidence="15">KCTC 19127</strain>
    </source>
</reference>
<feature type="compositionally biased region" description="Low complexity" evidence="11">
    <location>
        <begin position="406"/>
        <end position="415"/>
    </location>
</feature>
<evidence type="ECO:0000256" key="11">
    <source>
        <dbReference type="SAM" id="MobiDB-lite"/>
    </source>
</evidence>
<evidence type="ECO:0000256" key="7">
    <source>
        <dbReference type="ARBA" id="ARBA00034617"/>
    </source>
</evidence>
<evidence type="ECO:0000256" key="2">
    <source>
        <dbReference type="ARBA" id="ARBA00022741"/>
    </source>
</evidence>
<dbReference type="Pfam" id="PF00580">
    <property type="entry name" value="UvrD-helicase"/>
    <property type="match status" value="1"/>
</dbReference>
<dbReference type="Pfam" id="PF13361">
    <property type="entry name" value="UvrD_C"/>
    <property type="match status" value="2"/>
</dbReference>
<dbReference type="InterPro" id="IPR014017">
    <property type="entry name" value="DNA_helicase_UvrD-like_C"/>
</dbReference>
<dbReference type="PROSITE" id="PS51198">
    <property type="entry name" value="UVRD_HELICASE_ATP_BIND"/>
    <property type="match status" value="1"/>
</dbReference>
<evidence type="ECO:0000256" key="4">
    <source>
        <dbReference type="ARBA" id="ARBA00022806"/>
    </source>
</evidence>
<dbReference type="EC" id="5.6.2.4" evidence="8"/>
<sequence>MAGVTVDLLSGLDDGQRAAVLAPTGPVCVLAGAGTGKTRTITHRIAHLVDSGRHPSSEMLAVTFTTRAAGEMRLRLRALGVPNVQARTFHSAALKQLRYFWPRSVGGTLWPVMEHKLRLVAIAARRAGTDTDSSTLRDLASEIEWAKASLVAPQGYLAAVATHRRDTPVAAEKVAKVFAGYEQIKNEAEQLDFDDLLLHTCAILEDDAAVAGEFRARYRSFVVDEYQDVTPLQQRLLDAWLGGRDQLTVVGDANQTIYSFAGASPRYLLDFDQKYPEATVVRLQRDYRSTPQVVSLANRIIAGATGPAAKLRLTLTAVLPDGPAATYTEHADEPTEARVVAEQIAGWIAAGQSPSGIAVLYRINAQAEAFEQALTHAGVPYVVRGSQRFFARADVRQALTALRSAAGQGSGARAGSDGGEDGPQDGPGEGPTLVALTRAVLGTVGLSAEPPPAGALRDRWDALLLLVGVAEELATADPAAGLAELVAELDRRADEQNAPTVDGVTLASLHAAKGLEWDAVCLIGLVDGTLPIQHAETPEEIEEERRLFYVGVTRARTRLAMSWALSRTEGGRRSRRRSRFLTGLAPDAPAAAAPAGRRAGGGRCRTCGSRLDGPLEIKMGRCGRCPSTTDPELVEALRTWRKARSAEDSVPAFVVFSDATLLAIADRRPGDESALLAIPGIGRAKVDHYGDAVLALVADSREPAASHG</sequence>
<dbReference type="SUPFAM" id="SSF47819">
    <property type="entry name" value="HRDC-like"/>
    <property type="match status" value="1"/>
</dbReference>
<accession>A0A939C6F7</accession>
<dbReference type="GO" id="GO:0005524">
    <property type="term" value="F:ATP binding"/>
    <property type="evidence" value="ECO:0007669"/>
    <property type="project" value="UniProtKB-UniRule"/>
</dbReference>
<evidence type="ECO:0000256" key="3">
    <source>
        <dbReference type="ARBA" id="ARBA00022801"/>
    </source>
</evidence>
<dbReference type="GO" id="GO:0016787">
    <property type="term" value="F:hydrolase activity"/>
    <property type="evidence" value="ECO:0007669"/>
    <property type="project" value="UniProtKB-UniRule"/>
</dbReference>
<dbReference type="PANTHER" id="PTHR11070">
    <property type="entry name" value="UVRD / RECB / PCRA DNA HELICASE FAMILY MEMBER"/>
    <property type="match status" value="1"/>
</dbReference>
<keyword evidence="2 10" id="KW-0547">Nucleotide-binding</keyword>
<dbReference type="InterPro" id="IPR027417">
    <property type="entry name" value="P-loop_NTPase"/>
</dbReference>
<comment type="catalytic activity">
    <reaction evidence="7">
        <text>Couples ATP hydrolysis with the unwinding of duplex DNA by translocating in the 3'-5' direction.</text>
        <dbReference type="EC" id="5.6.2.4"/>
    </reaction>
</comment>
<dbReference type="GO" id="GO:0005829">
    <property type="term" value="C:cytosol"/>
    <property type="evidence" value="ECO:0007669"/>
    <property type="project" value="TreeGrafter"/>
</dbReference>
<dbReference type="GO" id="GO:0043138">
    <property type="term" value="F:3'-5' DNA helicase activity"/>
    <property type="evidence" value="ECO:0007669"/>
    <property type="project" value="UniProtKB-EC"/>
</dbReference>
<dbReference type="Proteomes" id="UP000663801">
    <property type="component" value="Unassembled WGS sequence"/>
</dbReference>
<dbReference type="FunFam" id="3.40.50.300:FF:001181">
    <property type="entry name" value="DNA helicase"/>
    <property type="match status" value="1"/>
</dbReference>
<evidence type="ECO:0000256" key="8">
    <source>
        <dbReference type="ARBA" id="ARBA00034808"/>
    </source>
</evidence>
<comment type="caution">
    <text evidence="15">The sequence shown here is derived from an EMBL/GenBank/DDBJ whole genome shotgun (WGS) entry which is preliminary data.</text>
</comment>
<evidence type="ECO:0000256" key="1">
    <source>
        <dbReference type="ARBA" id="ARBA00009922"/>
    </source>
</evidence>
<dbReference type="RefSeq" id="WP_205257238.1">
    <property type="nucleotide sequence ID" value="NZ_BAAAPV010000001.1"/>
</dbReference>
<dbReference type="CDD" id="cd17932">
    <property type="entry name" value="DEXQc_UvrD"/>
    <property type="match status" value="1"/>
</dbReference>
<protein>
    <recommendedName>
        <fullName evidence="8">DNA 3'-5' helicase</fullName>
        <ecNumber evidence="8">5.6.2.4</ecNumber>
    </recommendedName>
</protein>
<evidence type="ECO:0000313" key="16">
    <source>
        <dbReference type="Proteomes" id="UP000663801"/>
    </source>
</evidence>
<dbReference type="Pfam" id="PF00570">
    <property type="entry name" value="HRDC"/>
    <property type="match status" value="1"/>
</dbReference>
<name>A0A939C6F7_9ACTN</name>
<dbReference type="AlphaFoldDB" id="A0A939C6F7"/>
<comment type="catalytic activity">
    <reaction evidence="9">
        <text>ATP + H2O = ADP + phosphate + H(+)</text>
        <dbReference type="Rhea" id="RHEA:13065"/>
        <dbReference type="ChEBI" id="CHEBI:15377"/>
        <dbReference type="ChEBI" id="CHEBI:15378"/>
        <dbReference type="ChEBI" id="CHEBI:30616"/>
        <dbReference type="ChEBI" id="CHEBI:43474"/>
        <dbReference type="ChEBI" id="CHEBI:456216"/>
        <dbReference type="EC" id="5.6.2.4"/>
    </reaction>
</comment>